<evidence type="ECO:0000256" key="1">
    <source>
        <dbReference type="SAM" id="MobiDB-lite"/>
    </source>
</evidence>
<sequence length="133" mass="14414">MGDCWIGLSLADSSGLILAARVGKHTNGLYAFGGAKPYEELVVTTEGKTACNRWNSDGWGGYERVLPSEIVHTISKAKTQRLERTNAEGGEGNNSSRTLPWHCSTTNRTMAKPAARYANDGRINLAKCGSRQK</sequence>
<accession>A0A6J4UU82</accession>
<proteinExistence type="predicted"/>
<dbReference type="EMBL" id="CADCWO010000036">
    <property type="protein sequence ID" value="CAA9560082.1"/>
    <property type="molecule type" value="Genomic_DNA"/>
</dbReference>
<feature type="compositionally biased region" description="Polar residues" evidence="1">
    <location>
        <begin position="93"/>
        <end position="103"/>
    </location>
</feature>
<feature type="region of interest" description="Disordered" evidence="1">
    <location>
        <begin position="81"/>
        <end position="103"/>
    </location>
</feature>
<gene>
    <name evidence="2" type="ORF">AVDCRST_MAG81-565</name>
</gene>
<protein>
    <submittedName>
        <fullName evidence="2">Uncharacterized protein</fullName>
    </submittedName>
</protein>
<name>A0A6J4UU82_9CYAN</name>
<dbReference type="AlphaFoldDB" id="A0A6J4UU82"/>
<reference evidence="2" key="1">
    <citation type="submission" date="2020-02" db="EMBL/GenBank/DDBJ databases">
        <authorList>
            <person name="Meier V. D."/>
        </authorList>
    </citation>
    <scope>NUCLEOTIDE SEQUENCE</scope>
    <source>
        <strain evidence="2">AVDCRST_MAG81</strain>
    </source>
</reference>
<evidence type="ECO:0000313" key="2">
    <source>
        <dbReference type="EMBL" id="CAA9560082.1"/>
    </source>
</evidence>
<organism evidence="2">
    <name type="scientific">uncultured Synechococcales cyanobacterium</name>
    <dbReference type="NCBI Taxonomy" id="1936017"/>
    <lineage>
        <taxon>Bacteria</taxon>
        <taxon>Bacillati</taxon>
        <taxon>Cyanobacteriota</taxon>
        <taxon>Cyanophyceae</taxon>
        <taxon>Synechococcales</taxon>
        <taxon>environmental samples</taxon>
    </lineage>
</organism>